<accession>A0ABX7EZ05</accession>
<dbReference type="RefSeq" id="WP_203016792.1">
    <property type="nucleotide sequence ID" value="NZ_CP032405.1"/>
</dbReference>
<dbReference type="EMBL" id="CP032405">
    <property type="protein sequence ID" value="QRF53547.1"/>
    <property type="molecule type" value="Genomic_DNA"/>
</dbReference>
<reference evidence="1 2" key="1">
    <citation type="submission" date="2018-09" db="EMBL/GenBank/DDBJ databases">
        <title>Rhizobium sp. MAE2-X.</title>
        <authorList>
            <person name="Lee Y."/>
            <person name="Jeon C.O."/>
        </authorList>
    </citation>
    <scope>NUCLEOTIDE SEQUENCE [LARGE SCALE GENOMIC DNA]</scope>
    <source>
        <strain evidence="1 2">MAE2-X</strain>
    </source>
</reference>
<organism evidence="1 2">
    <name type="scientific">Rhizobium rosettiformans</name>
    <dbReference type="NCBI Taxonomy" id="1368430"/>
    <lineage>
        <taxon>Bacteria</taxon>
        <taxon>Pseudomonadati</taxon>
        <taxon>Pseudomonadota</taxon>
        <taxon>Alphaproteobacteria</taxon>
        <taxon>Hyphomicrobiales</taxon>
        <taxon>Rhizobiaceae</taxon>
        <taxon>Rhizobium/Agrobacterium group</taxon>
        <taxon>Rhizobium</taxon>
    </lineage>
</organism>
<name>A0ABX7EZ05_9HYPH</name>
<gene>
    <name evidence="1" type="ORF">D4A92_19880</name>
</gene>
<proteinExistence type="predicted"/>
<evidence type="ECO:0008006" key="3">
    <source>
        <dbReference type="Google" id="ProtNLM"/>
    </source>
</evidence>
<keyword evidence="2" id="KW-1185">Reference proteome</keyword>
<evidence type="ECO:0000313" key="1">
    <source>
        <dbReference type="EMBL" id="QRF53547.1"/>
    </source>
</evidence>
<dbReference type="Proteomes" id="UP000596351">
    <property type="component" value="Chromosome"/>
</dbReference>
<protein>
    <recommendedName>
        <fullName evidence="3">Transcriptional regulator</fullName>
    </recommendedName>
</protein>
<sequence length="154" mass="17431">MTKIDPCQLDFFHEPLFPVRQAHGRLDLDRYRAQMKRAMARAIRECPYDRPTIAARMAQYLGLGSISKSVIDAYTAESKTGHDITLPRFAAFVHATGAVWLWDEAARMQGVTMLIGEEALLAEIAYRQQEQRRLAAELRALTSRPIGISSRGKR</sequence>
<evidence type="ECO:0000313" key="2">
    <source>
        <dbReference type="Proteomes" id="UP000596351"/>
    </source>
</evidence>